<keyword evidence="1" id="KW-0472">Membrane</keyword>
<dbReference type="STRING" id="67344.SAMN05216505_104412"/>
<organism evidence="2 3">
    <name type="scientific">Streptomyces prasinopilosus</name>
    <dbReference type="NCBI Taxonomy" id="67344"/>
    <lineage>
        <taxon>Bacteria</taxon>
        <taxon>Bacillati</taxon>
        <taxon>Actinomycetota</taxon>
        <taxon>Actinomycetes</taxon>
        <taxon>Kitasatosporales</taxon>
        <taxon>Streptomycetaceae</taxon>
        <taxon>Streptomyces</taxon>
    </lineage>
</organism>
<keyword evidence="1" id="KW-1133">Transmembrane helix</keyword>
<feature type="transmembrane region" description="Helical" evidence="1">
    <location>
        <begin position="30"/>
        <end position="49"/>
    </location>
</feature>
<evidence type="ECO:0000256" key="1">
    <source>
        <dbReference type="SAM" id="Phobius"/>
    </source>
</evidence>
<name>A0A1G6R863_9ACTN</name>
<dbReference type="RefSeq" id="WP_055570859.1">
    <property type="nucleotide sequence ID" value="NZ_FMZK01000004.1"/>
</dbReference>
<dbReference type="Proteomes" id="UP000182100">
    <property type="component" value="Unassembled WGS sequence"/>
</dbReference>
<protein>
    <submittedName>
        <fullName evidence="2">Uncharacterized protein</fullName>
    </submittedName>
</protein>
<keyword evidence="3" id="KW-1185">Reference proteome</keyword>
<proteinExistence type="predicted"/>
<dbReference type="AlphaFoldDB" id="A0A1G6R863"/>
<dbReference type="EMBL" id="FMZK01000004">
    <property type="protein sequence ID" value="SDD00484.1"/>
    <property type="molecule type" value="Genomic_DNA"/>
</dbReference>
<reference evidence="3" key="1">
    <citation type="submission" date="2016-10" db="EMBL/GenBank/DDBJ databases">
        <authorList>
            <person name="Varghese N."/>
            <person name="Submissions S."/>
        </authorList>
    </citation>
    <scope>NUCLEOTIDE SEQUENCE [LARGE SCALE GENOMIC DNA]</scope>
    <source>
        <strain evidence="3">CGMCC 4.3504</strain>
    </source>
</reference>
<sequence>MGKYRLSPLLFFLPFLLVSGIGNVQEGGWSTLWGACEIVLGVAVTFYTVKGIRDVRKERGEQG</sequence>
<evidence type="ECO:0000313" key="3">
    <source>
        <dbReference type="Proteomes" id="UP000182100"/>
    </source>
</evidence>
<keyword evidence="1" id="KW-0812">Transmembrane</keyword>
<accession>A0A1G6R863</accession>
<evidence type="ECO:0000313" key="2">
    <source>
        <dbReference type="EMBL" id="SDD00484.1"/>
    </source>
</evidence>
<gene>
    <name evidence="2" type="ORF">SAMN05216505_104412</name>
</gene>